<dbReference type="Proteomes" id="UP000078542">
    <property type="component" value="Unassembled WGS sequence"/>
</dbReference>
<evidence type="ECO:0000313" key="2">
    <source>
        <dbReference type="EMBL" id="KYN50268.1"/>
    </source>
</evidence>
<accession>A0A151K360</accession>
<dbReference type="PANTHER" id="PTHR47592:SF27">
    <property type="entry name" value="OS08G0421700 PROTEIN"/>
    <property type="match status" value="1"/>
</dbReference>
<protein>
    <submittedName>
        <fullName evidence="2">Copia protein</fullName>
    </submittedName>
</protein>
<dbReference type="Pfam" id="PF22936">
    <property type="entry name" value="Pol_BBD"/>
    <property type="match status" value="1"/>
</dbReference>
<dbReference type="STRING" id="456900.A0A151K360"/>
<proteinExistence type="predicted"/>
<keyword evidence="3" id="KW-1185">Reference proteome</keyword>
<evidence type="ECO:0000313" key="3">
    <source>
        <dbReference type="Proteomes" id="UP000078542"/>
    </source>
</evidence>
<name>A0A151K360_9HYME</name>
<comment type="caution">
    <text evidence="2">The sequence shown here is derived from an EMBL/GenBank/DDBJ whole genome shotgun (WGS) entry which is preliminary data.</text>
</comment>
<gene>
    <name evidence="2" type="ORF">ALC62_08092</name>
</gene>
<feature type="domain" description="Retrovirus-related Pol polyprotein from transposon TNT 1-94-like beta-barrel" evidence="1">
    <location>
        <begin position="71"/>
        <end position="153"/>
    </location>
</feature>
<evidence type="ECO:0000259" key="1">
    <source>
        <dbReference type="Pfam" id="PF22936"/>
    </source>
</evidence>
<sequence>MKRDGWDITCHYCHKRRHIERRCYKKRDDMRNKKEANSSTKENDSENFDAFVISKCEPASRILTSDPNEIWILDSGASKHMCFRREWFNDLDENYRESVSLGDNSMCEVKAHGTINIKMYVDGRWFDDRLDVLFIPSLRRNFFSTGICTSKGYILNFERDNVNGSGKVNNLFRLLIKVNEVDEVNAASVNSLQTWHERLGHINCRSLCKMTKENIVNGGFHYLIMINFSAKIVCLENSIVCLLNLKDRSVVIGK</sequence>
<dbReference type="AlphaFoldDB" id="A0A151K360"/>
<organism evidence="2 3">
    <name type="scientific">Cyphomyrmex costatus</name>
    <dbReference type="NCBI Taxonomy" id="456900"/>
    <lineage>
        <taxon>Eukaryota</taxon>
        <taxon>Metazoa</taxon>
        <taxon>Ecdysozoa</taxon>
        <taxon>Arthropoda</taxon>
        <taxon>Hexapoda</taxon>
        <taxon>Insecta</taxon>
        <taxon>Pterygota</taxon>
        <taxon>Neoptera</taxon>
        <taxon>Endopterygota</taxon>
        <taxon>Hymenoptera</taxon>
        <taxon>Apocrita</taxon>
        <taxon>Aculeata</taxon>
        <taxon>Formicoidea</taxon>
        <taxon>Formicidae</taxon>
        <taxon>Myrmicinae</taxon>
        <taxon>Cyphomyrmex</taxon>
    </lineage>
</organism>
<dbReference type="PANTHER" id="PTHR47592">
    <property type="entry name" value="PBF68 PROTEIN"/>
    <property type="match status" value="1"/>
</dbReference>
<dbReference type="EMBL" id="LKEX01016957">
    <property type="protein sequence ID" value="KYN50268.1"/>
    <property type="molecule type" value="Genomic_DNA"/>
</dbReference>
<reference evidence="2 3" key="1">
    <citation type="submission" date="2016-03" db="EMBL/GenBank/DDBJ databases">
        <title>Cyphomyrmex costatus WGS genome.</title>
        <authorList>
            <person name="Nygaard S."/>
            <person name="Hu H."/>
            <person name="Boomsma J."/>
            <person name="Zhang G."/>
        </authorList>
    </citation>
    <scope>NUCLEOTIDE SEQUENCE [LARGE SCALE GENOMIC DNA]</scope>
    <source>
        <strain evidence="2">MS0001</strain>
        <tissue evidence="2">Whole body</tissue>
    </source>
</reference>
<dbReference type="InterPro" id="IPR054722">
    <property type="entry name" value="PolX-like_BBD"/>
</dbReference>